<accession>A0A0L0P447</accession>
<dbReference type="VEuPathDB" id="FungiDB:QG37_01878"/>
<gene>
    <name evidence="1" type="ORF">QG37_01878</name>
</gene>
<proteinExistence type="predicted"/>
<sequence>MYSRLLEREKKKKKKKKGTLLARNTKEQWPPSPKIKMPIQATAVKAKV</sequence>
<organism evidence="1 2">
    <name type="scientific">Candidozyma auris</name>
    <name type="common">Yeast</name>
    <name type="synonym">Candida auris</name>
    <dbReference type="NCBI Taxonomy" id="498019"/>
    <lineage>
        <taxon>Eukaryota</taxon>
        <taxon>Fungi</taxon>
        <taxon>Dikarya</taxon>
        <taxon>Ascomycota</taxon>
        <taxon>Saccharomycotina</taxon>
        <taxon>Pichiomycetes</taxon>
        <taxon>Metschnikowiaceae</taxon>
        <taxon>Candidozyma</taxon>
    </lineage>
</organism>
<name>A0A0L0P447_CANAR</name>
<dbReference type="AlphaFoldDB" id="A0A0L0P447"/>
<reference evidence="2" key="1">
    <citation type="journal article" date="2015" name="BMC Genomics">
        <title>Draft genome of a commonly misdiagnosed multidrug resistant pathogen Candida auris.</title>
        <authorList>
            <person name="Chatterjee S."/>
            <person name="Alampalli S.V."/>
            <person name="Nageshan R.K."/>
            <person name="Chettiar S.T."/>
            <person name="Joshi S."/>
            <person name="Tatu U.S."/>
        </authorList>
    </citation>
    <scope>NUCLEOTIDE SEQUENCE [LARGE SCALE GENOMIC DNA]</scope>
    <source>
        <strain evidence="2">6684</strain>
    </source>
</reference>
<dbReference type="Proteomes" id="UP000037122">
    <property type="component" value="Unassembled WGS sequence"/>
</dbReference>
<comment type="caution">
    <text evidence="1">The sequence shown here is derived from an EMBL/GenBank/DDBJ whole genome shotgun (WGS) entry which is preliminary data.</text>
</comment>
<dbReference type="EMBL" id="LGST01000016">
    <property type="protein sequence ID" value="KNE01005.1"/>
    <property type="molecule type" value="Genomic_DNA"/>
</dbReference>
<protein>
    <submittedName>
        <fullName evidence="1">Uncharacterized protein</fullName>
    </submittedName>
</protein>
<evidence type="ECO:0000313" key="2">
    <source>
        <dbReference type="Proteomes" id="UP000037122"/>
    </source>
</evidence>
<evidence type="ECO:0000313" key="1">
    <source>
        <dbReference type="EMBL" id="KNE01005.1"/>
    </source>
</evidence>